<feature type="domain" description="HTH gntR-type" evidence="4">
    <location>
        <begin position="19"/>
        <end position="86"/>
    </location>
</feature>
<evidence type="ECO:0000259" key="4">
    <source>
        <dbReference type="PROSITE" id="PS50949"/>
    </source>
</evidence>
<comment type="caution">
    <text evidence="5">The sequence shown here is derived from an EMBL/GenBank/DDBJ whole genome shotgun (WGS) entry which is preliminary data.</text>
</comment>
<accession>A0A2V4T0N0</accession>
<reference evidence="5 6" key="1">
    <citation type="submission" date="2018-06" db="EMBL/GenBank/DDBJ databases">
        <title>Genomic Encyclopedia of Type Strains, Phase IV (KMG-V): Genome sequencing to study the core and pangenomes of soil and plant-associated prokaryotes.</title>
        <authorList>
            <person name="Whitman W."/>
        </authorList>
    </citation>
    <scope>NUCLEOTIDE SEQUENCE [LARGE SCALE GENOMIC DNA]</scope>
    <source>
        <strain evidence="5 6">SRCL-318</strain>
    </source>
</reference>
<gene>
    <name evidence="5" type="ORF">C7410_13259</name>
</gene>
<dbReference type="SUPFAM" id="SSF46785">
    <property type="entry name" value="Winged helix' DNA-binding domain"/>
    <property type="match status" value="2"/>
</dbReference>
<dbReference type="InterPro" id="IPR011711">
    <property type="entry name" value="GntR_C"/>
</dbReference>
<dbReference type="PROSITE" id="PS50949">
    <property type="entry name" value="HTH_GNTR"/>
    <property type="match status" value="1"/>
</dbReference>
<evidence type="ECO:0000313" key="5">
    <source>
        <dbReference type="EMBL" id="PYE15747.1"/>
    </source>
</evidence>
<evidence type="ECO:0000256" key="2">
    <source>
        <dbReference type="ARBA" id="ARBA00023125"/>
    </source>
</evidence>
<dbReference type="InterPro" id="IPR036388">
    <property type="entry name" value="WH-like_DNA-bd_sf"/>
</dbReference>
<dbReference type="Proteomes" id="UP000247772">
    <property type="component" value="Unassembled WGS sequence"/>
</dbReference>
<dbReference type="PANTHER" id="PTHR43537">
    <property type="entry name" value="TRANSCRIPTIONAL REGULATOR, GNTR FAMILY"/>
    <property type="match status" value="1"/>
</dbReference>
<dbReference type="Pfam" id="PF00392">
    <property type="entry name" value="GntR"/>
    <property type="match status" value="1"/>
</dbReference>
<dbReference type="SMART" id="SM00345">
    <property type="entry name" value="HTH_GNTR"/>
    <property type="match status" value="1"/>
</dbReference>
<dbReference type="AlphaFoldDB" id="A0A2V4T0N0"/>
<keyword evidence="3" id="KW-0804">Transcription</keyword>
<dbReference type="InterPro" id="IPR008920">
    <property type="entry name" value="TF_FadR/GntR_C"/>
</dbReference>
<dbReference type="RefSeq" id="WP_110857201.1">
    <property type="nucleotide sequence ID" value="NZ_QJSQ01000032.1"/>
</dbReference>
<dbReference type="Gene3D" id="1.20.120.530">
    <property type="entry name" value="GntR ligand-binding domain-like"/>
    <property type="match status" value="1"/>
</dbReference>
<dbReference type="InterPro" id="IPR036390">
    <property type="entry name" value="WH_DNA-bd_sf"/>
</dbReference>
<sequence length="334" mass="37853">MRNAPVDNIVTSPEFDSGTSIQDRTYRLLREMIEAGKIAPGEKLLEARVARAFGISRSPARIALALLCEHKLITETAGRGYQVAGSPAGEAKIAHLDTVSLTTEPQWQRIYACVERELCKRVLFGAVRLTEERLAEHFNVSRTVARGVVARMHGVGMLSKDPSGHWVAARITTERINHLFEIRRLLEPAALMHAAPLASRQWLAAAYERLSEQIARHRCDKGDMDAAETDLHIDLLSLCPNEEIRIALARTHILFIPTRYVTDRYLKTPEHSIYDALKEHRQIIGYVLSDNIEMAVQSLQDHLQEADMRWLQRFNRVRTMKLEPVPPYLSPLQA</sequence>
<dbReference type="InterPro" id="IPR000524">
    <property type="entry name" value="Tscrpt_reg_HTH_GntR"/>
</dbReference>
<evidence type="ECO:0000256" key="3">
    <source>
        <dbReference type="ARBA" id="ARBA00023163"/>
    </source>
</evidence>
<keyword evidence="2" id="KW-0238">DNA-binding</keyword>
<protein>
    <submittedName>
        <fullName evidence="5">GntR family transcriptional regulator</fullName>
    </submittedName>
</protein>
<organism evidence="5 6">
    <name type="scientific">Paraburkholderia silvatlantica</name>
    <dbReference type="NCBI Taxonomy" id="321895"/>
    <lineage>
        <taxon>Bacteria</taxon>
        <taxon>Pseudomonadati</taxon>
        <taxon>Pseudomonadota</taxon>
        <taxon>Betaproteobacteria</taxon>
        <taxon>Burkholderiales</taxon>
        <taxon>Burkholderiaceae</taxon>
        <taxon>Paraburkholderia</taxon>
    </lineage>
</organism>
<name>A0A2V4T0N0_9BURK</name>
<dbReference type="PANTHER" id="PTHR43537:SF5">
    <property type="entry name" value="UXU OPERON TRANSCRIPTIONAL REGULATOR"/>
    <property type="match status" value="1"/>
</dbReference>
<dbReference type="EMBL" id="QJSQ01000032">
    <property type="protein sequence ID" value="PYE15747.1"/>
    <property type="molecule type" value="Genomic_DNA"/>
</dbReference>
<dbReference type="Pfam" id="PF07729">
    <property type="entry name" value="FCD"/>
    <property type="match status" value="1"/>
</dbReference>
<proteinExistence type="predicted"/>
<dbReference type="GO" id="GO:0003677">
    <property type="term" value="F:DNA binding"/>
    <property type="evidence" value="ECO:0007669"/>
    <property type="project" value="UniProtKB-KW"/>
</dbReference>
<dbReference type="GO" id="GO:0003700">
    <property type="term" value="F:DNA-binding transcription factor activity"/>
    <property type="evidence" value="ECO:0007669"/>
    <property type="project" value="InterPro"/>
</dbReference>
<dbReference type="Gene3D" id="1.10.10.10">
    <property type="entry name" value="Winged helix-like DNA-binding domain superfamily/Winged helix DNA-binding domain"/>
    <property type="match status" value="2"/>
</dbReference>
<dbReference type="SMART" id="SM00895">
    <property type="entry name" value="FCD"/>
    <property type="match status" value="1"/>
</dbReference>
<evidence type="ECO:0000313" key="6">
    <source>
        <dbReference type="Proteomes" id="UP000247772"/>
    </source>
</evidence>
<evidence type="ECO:0000256" key="1">
    <source>
        <dbReference type="ARBA" id="ARBA00023015"/>
    </source>
</evidence>
<keyword evidence="1" id="KW-0805">Transcription regulation</keyword>
<dbReference type="SUPFAM" id="SSF48008">
    <property type="entry name" value="GntR ligand-binding domain-like"/>
    <property type="match status" value="1"/>
</dbReference>
<dbReference type="OrthoDB" id="8066003at2"/>